<dbReference type="PANTHER" id="PTHR43657:SF1">
    <property type="entry name" value="ALTERED INHERITANCE OF MITOCHONDRIA PROTEIN 24, MITOCHONDRIAL"/>
    <property type="match status" value="1"/>
</dbReference>
<dbReference type="PANTHER" id="PTHR43657">
    <property type="entry name" value="TRYPTOPHAN RNA-BINDING ATTENUATOR PROTEIN-LIKE PROTEIN"/>
    <property type="match status" value="1"/>
</dbReference>
<dbReference type="AlphaFoldDB" id="A0A7W7ET11"/>
<name>A0A7W7ET11_9SPHN</name>
<dbReference type="Pfam" id="PF01987">
    <property type="entry name" value="AIM24"/>
    <property type="match status" value="1"/>
</dbReference>
<dbReference type="InterPro" id="IPR002838">
    <property type="entry name" value="AIM24"/>
</dbReference>
<protein>
    <submittedName>
        <fullName evidence="1">Uncharacterized protein (AIM24 family)</fullName>
    </submittedName>
</protein>
<reference evidence="1 2" key="1">
    <citation type="submission" date="2020-08" db="EMBL/GenBank/DDBJ databases">
        <title>Genomic Encyclopedia of Type Strains, Phase IV (KMG-IV): sequencing the most valuable type-strain genomes for metagenomic binning, comparative biology and taxonomic classification.</title>
        <authorList>
            <person name="Goeker M."/>
        </authorList>
    </citation>
    <scope>NUCLEOTIDE SEQUENCE [LARGE SCALE GENOMIC DNA]</scope>
    <source>
        <strain evidence="1 2">DSM 17507</strain>
    </source>
</reference>
<dbReference type="Proteomes" id="UP000538566">
    <property type="component" value="Unassembled WGS sequence"/>
</dbReference>
<evidence type="ECO:0000313" key="2">
    <source>
        <dbReference type="Proteomes" id="UP000538566"/>
    </source>
</evidence>
<sequence length="374" mass="37954">MNERPSGFGRRIVPAAGLAQGAALPPTGGFGMAQPRYGHEREAGLADDIDFQILGNDLQFVEIELDPGESVIAEPGAMVWKDFDIEPSTVLDTDNRPGQGFGSKLLNAGKRMLSGESLFLAMFTNNGVGISKRAKIAFSSPMPGNILPLRLSDYGGKVICQRESFLAAARGVSVGVTLIPGMRGGGLAGMIRGGITGMFGGEGFMMQKLEGDGWAFVHMGGSVIERQLAAGERIHVDTGCVAAYTESVDFRVVMAGGGVRNRLLGGEGLFYAALTGPGTVWIQSVPFARLALNIMGVAQGVGYGGETSLGGLAAAGAVGVVGAVGLAGAAAGFAGGAMTGQAAGGLDDVGMAAADVLDADKGILGTLGGWLSGD</sequence>
<accession>A0A7W7ET11</accession>
<organism evidence="1 2">
    <name type="scientific">Novosphingobium taihuense</name>
    <dbReference type="NCBI Taxonomy" id="260085"/>
    <lineage>
        <taxon>Bacteria</taxon>
        <taxon>Pseudomonadati</taxon>
        <taxon>Pseudomonadota</taxon>
        <taxon>Alphaproteobacteria</taxon>
        <taxon>Sphingomonadales</taxon>
        <taxon>Sphingomonadaceae</taxon>
        <taxon>Novosphingobium</taxon>
    </lineage>
</organism>
<dbReference type="SUPFAM" id="SSF51219">
    <property type="entry name" value="TRAP-like"/>
    <property type="match status" value="1"/>
</dbReference>
<dbReference type="EMBL" id="JACHOA010000002">
    <property type="protein sequence ID" value="MBB4612903.1"/>
    <property type="molecule type" value="Genomic_DNA"/>
</dbReference>
<dbReference type="InterPro" id="IPR016031">
    <property type="entry name" value="Trp_RNA-bd_attenuator-like_dom"/>
</dbReference>
<proteinExistence type="predicted"/>
<keyword evidence="2" id="KW-1185">Reference proteome</keyword>
<comment type="caution">
    <text evidence="1">The sequence shown here is derived from an EMBL/GenBank/DDBJ whole genome shotgun (WGS) entry which is preliminary data.</text>
</comment>
<gene>
    <name evidence="1" type="ORF">GGR37_001162</name>
</gene>
<evidence type="ECO:0000313" key="1">
    <source>
        <dbReference type="EMBL" id="MBB4612903.1"/>
    </source>
</evidence>
<dbReference type="Gene3D" id="3.60.160.10">
    <property type="entry name" value="Mitochondrial biogenesis AIM24"/>
    <property type="match status" value="1"/>
</dbReference>
<dbReference type="InterPro" id="IPR036983">
    <property type="entry name" value="AIM24_sf"/>
</dbReference>
<dbReference type="RefSeq" id="WP_246415465.1">
    <property type="nucleotide sequence ID" value="NZ_JACHOA010000002.1"/>
</dbReference>